<feature type="coiled-coil region" evidence="1">
    <location>
        <begin position="30"/>
        <end position="57"/>
    </location>
</feature>
<dbReference type="EMBL" id="CP032134">
    <property type="protein sequence ID" value="AXY55509.1"/>
    <property type="molecule type" value="Genomic_DNA"/>
</dbReference>
<evidence type="ECO:0000256" key="1">
    <source>
        <dbReference type="SAM" id="Coils"/>
    </source>
</evidence>
<dbReference type="KEGG" id="achi:CDG60_02150"/>
<protein>
    <submittedName>
        <fullName evidence="2">Uncharacterized protein</fullName>
    </submittedName>
</protein>
<gene>
    <name evidence="2" type="ORF">CDG60_02150</name>
</gene>
<dbReference type="AlphaFoldDB" id="A0A3B7LYG1"/>
<dbReference type="RefSeq" id="WP_087513600.1">
    <property type="nucleotide sequence ID" value="NZ_CP032134.1"/>
</dbReference>
<keyword evidence="1" id="KW-0175">Coiled coil</keyword>
<organism evidence="2 3">
    <name type="scientific">Acinetobacter chinensis</name>
    <dbReference type="NCBI Taxonomy" id="2004650"/>
    <lineage>
        <taxon>Bacteria</taxon>
        <taxon>Pseudomonadati</taxon>
        <taxon>Pseudomonadota</taxon>
        <taxon>Gammaproteobacteria</taxon>
        <taxon>Moraxellales</taxon>
        <taxon>Moraxellaceae</taxon>
        <taxon>Acinetobacter</taxon>
    </lineage>
</organism>
<name>A0A3B7LYG1_9GAMM</name>
<proteinExistence type="predicted"/>
<sequence>MKKLLIFLLLVGLGWMSWLSYSVMQISSQQTELQSELHQAEKSNAVLNDQLAALQRQPDEQKGHEEIPQKNTADAELPETAINPAVLIKQQLDFVAFALQQQKYPMALDRLTALDSALDQYLIAPALRLSLKQSLQKDREIILQFIKARSEQNERTAKLLQQIDAQLVAAAKQQPEPAAQDSGHFWQKWLTVESAEAPSALLLNRQIVLKEAQLRLLLARQLLANGQYTEYQFELNAVGTLLKQLPDQQARLLEKQLNSIRTETVIAVPDLSTRALLG</sequence>
<accession>A0A3B7LYG1</accession>
<evidence type="ECO:0000313" key="2">
    <source>
        <dbReference type="EMBL" id="AXY55509.1"/>
    </source>
</evidence>
<evidence type="ECO:0000313" key="3">
    <source>
        <dbReference type="Proteomes" id="UP000263753"/>
    </source>
</evidence>
<reference evidence="3" key="1">
    <citation type="submission" date="2018-09" db="EMBL/GenBank/DDBJ databases">
        <title>The complete genome of Acinetobacter sp. strain WCHAc010005.</title>
        <authorList>
            <person name="Hu Y."/>
            <person name="Long H."/>
            <person name="Feng Y."/>
            <person name="Zong Z."/>
        </authorList>
    </citation>
    <scope>NUCLEOTIDE SEQUENCE [LARGE SCALE GENOMIC DNA]</scope>
    <source>
        <strain evidence="3">WCHAc010005</strain>
    </source>
</reference>
<dbReference type="Proteomes" id="UP000263753">
    <property type="component" value="Chromosome"/>
</dbReference>